<dbReference type="RefSeq" id="WP_120147843.1">
    <property type="nucleotide sequence ID" value="NZ_QZVT01000002.1"/>
</dbReference>
<keyword evidence="1" id="KW-0812">Transmembrane</keyword>
<feature type="transmembrane region" description="Helical" evidence="1">
    <location>
        <begin position="34"/>
        <end position="52"/>
    </location>
</feature>
<proteinExistence type="predicted"/>
<feature type="transmembrane region" description="Helical" evidence="1">
    <location>
        <begin position="72"/>
        <end position="92"/>
    </location>
</feature>
<accession>A0A3A5ME84</accession>
<sequence>MADAGLPYLRSLVLVSLILSVSSASHVAAAGHLPAPAVILLLGVLLLLPMMLLARRPVSFRSALLSMGAGQWLLHALFSMTAVPAVCQSSAAGPGHHAAFELACSPVAQDSMAGASGGALMILLHALATVVLAAAASTSETALTSLRAWLRPLLVLPSVVLLPDTPHRPSVLAVPTPVAPRSAHTRVPTLRGPPRLLALAA</sequence>
<reference evidence="2 3" key="1">
    <citation type="submission" date="2018-09" db="EMBL/GenBank/DDBJ databases">
        <title>Novel species of Arthrobacter.</title>
        <authorList>
            <person name="Liu Q."/>
            <person name="Xin Y.-H."/>
        </authorList>
    </citation>
    <scope>NUCLEOTIDE SEQUENCE [LARGE SCALE GENOMIC DNA]</scope>
    <source>
        <strain evidence="2 3">Hz2</strain>
    </source>
</reference>
<comment type="caution">
    <text evidence="2">The sequence shown here is derived from an EMBL/GenBank/DDBJ whole genome shotgun (WGS) entry which is preliminary data.</text>
</comment>
<name>A0A3A5ME84_9MICC</name>
<gene>
    <name evidence="2" type="ORF">D6T63_04605</name>
</gene>
<evidence type="ECO:0000313" key="2">
    <source>
        <dbReference type="EMBL" id="RJT82025.1"/>
    </source>
</evidence>
<keyword evidence="3" id="KW-1185">Reference proteome</keyword>
<feature type="transmembrane region" description="Helical" evidence="1">
    <location>
        <begin position="112"/>
        <end position="137"/>
    </location>
</feature>
<dbReference type="Proteomes" id="UP000272560">
    <property type="component" value="Unassembled WGS sequence"/>
</dbReference>
<dbReference type="EMBL" id="QZVT01000002">
    <property type="protein sequence ID" value="RJT82025.1"/>
    <property type="molecule type" value="Genomic_DNA"/>
</dbReference>
<keyword evidence="1" id="KW-0472">Membrane</keyword>
<protein>
    <submittedName>
        <fullName evidence="2">Uncharacterized protein</fullName>
    </submittedName>
</protein>
<keyword evidence="1" id="KW-1133">Transmembrane helix</keyword>
<evidence type="ECO:0000313" key="3">
    <source>
        <dbReference type="Proteomes" id="UP000272560"/>
    </source>
</evidence>
<dbReference type="OrthoDB" id="4954183at2"/>
<dbReference type="AlphaFoldDB" id="A0A3A5ME84"/>
<organism evidence="2 3">
    <name type="scientific">Arthrobacter cheniae</name>
    <dbReference type="NCBI Taxonomy" id="1258888"/>
    <lineage>
        <taxon>Bacteria</taxon>
        <taxon>Bacillati</taxon>
        <taxon>Actinomycetota</taxon>
        <taxon>Actinomycetes</taxon>
        <taxon>Micrococcales</taxon>
        <taxon>Micrococcaceae</taxon>
        <taxon>Arthrobacter</taxon>
    </lineage>
</organism>
<evidence type="ECO:0000256" key="1">
    <source>
        <dbReference type="SAM" id="Phobius"/>
    </source>
</evidence>